<accession>A0ABS6SQ36</accession>
<dbReference type="SMART" id="SM00421">
    <property type="entry name" value="HTH_LUXR"/>
    <property type="match status" value="1"/>
</dbReference>
<sequence>MQRYFGKIEELQDIGEVLWYGVSVCKDLGVIRQSYHFTPLFEDPTSARTVVHADGFDPEWLKCYDESDFRQKDPIPGRIMGHGSMMTWKDAMKLAPNTPENEEYFAAMKRFGLAHGFGVPLFGPRGRSAYASFDFGHPISEESDATLGTIRSVSQAAHQRVCVLLDEHQGTVDLSQREKEVLEWIVKGKSVSAIAGILELSPDTVKTYSKRIYAKLETTDRVGAVVKALKLGLVNV</sequence>
<dbReference type="Pfam" id="PF03472">
    <property type="entry name" value="Autoind_bind"/>
    <property type="match status" value="1"/>
</dbReference>
<keyword evidence="3" id="KW-0804">Transcription</keyword>
<dbReference type="CDD" id="cd06170">
    <property type="entry name" value="LuxR_C_like"/>
    <property type="match status" value="1"/>
</dbReference>
<dbReference type="InterPro" id="IPR005143">
    <property type="entry name" value="TF_LuxR_autoind-bd_dom"/>
</dbReference>
<comment type="caution">
    <text evidence="5">The sequence shown here is derived from an EMBL/GenBank/DDBJ whole genome shotgun (WGS) entry which is preliminary data.</text>
</comment>
<evidence type="ECO:0000256" key="2">
    <source>
        <dbReference type="ARBA" id="ARBA00023125"/>
    </source>
</evidence>
<dbReference type="Proteomes" id="UP000699975">
    <property type="component" value="Unassembled WGS sequence"/>
</dbReference>
<keyword evidence="2" id="KW-0238">DNA-binding</keyword>
<proteinExistence type="predicted"/>
<dbReference type="EMBL" id="JAGSPB010000003">
    <property type="protein sequence ID" value="MBV7267132.1"/>
    <property type="molecule type" value="Genomic_DNA"/>
</dbReference>
<dbReference type="PROSITE" id="PS00622">
    <property type="entry name" value="HTH_LUXR_1"/>
    <property type="match status" value="1"/>
</dbReference>
<protein>
    <submittedName>
        <fullName evidence="5">Autoinducer binding domain-containing protein</fullName>
    </submittedName>
</protein>
<dbReference type="PROSITE" id="PS50043">
    <property type="entry name" value="HTH_LUXR_2"/>
    <property type="match status" value="1"/>
</dbReference>
<feature type="domain" description="HTH luxR-type" evidence="4">
    <location>
        <begin position="167"/>
        <end position="232"/>
    </location>
</feature>
<dbReference type="InterPro" id="IPR000792">
    <property type="entry name" value="Tscrpt_reg_LuxR_C"/>
</dbReference>
<evidence type="ECO:0000313" key="6">
    <source>
        <dbReference type="Proteomes" id="UP000699975"/>
    </source>
</evidence>
<dbReference type="RefSeq" id="WP_218317769.1">
    <property type="nucleotide sequence ID" value="NZ_JAGSPB010000003.1"/>
</dbReference>
<name>A0ABS6SQ36_9SPHN</name>
<dbReference type="Pfam" id="PF00196">
    <property type="entry name" value="GerE"/>
    <property type="match status" value="1"/>
</dbReference>
<gene>
    <name evidence="5" type="ORF">KCG45_13145</name>
</gene>
<evidence type="ECO:0000256" key="3">
    <source>
        <dbReference type="ARBA" id="ARBA00023163"/>
    </source>
</evidence>
<evidence type="ECO:0000313" key="5">
    <source>
        <dbReference type="EMBL" id="MBV7267132.1"/>
    </source>
</evidence>
<evidence type="ECO:0000259" key="4">
    <source>
        <dbReference type="PROSITE" id="PS50043"/>
    </source>
</evidence>
<keyword evidence="6" id="KW-1185">Reference proteome</keyword>
<dbReference type="PANTHER" id="PTHR44688">
    <property type="entry name" value="DNA-BINDING TRANSCRIPTIONAL ACTIVATOR DEVR_DOSR"/>
    <property type="match status" value="1"/>
</dbReference>
<keyword evidence="1" id="KW-0805">Transcription regulation</keyword>
<reference evidence="5 6" key="1">
    <citation type="submission" date="2021-04" db="EMBL/GenBank/DDBJ databases">
        <authorList>
            <person name="Pira H."/>
            <person name="Risdian C."/>
            <person name="Wink J."/>
        </authorList>
    </citation>
    <scope>NUCLEOTIDE SEQUENCE [LARGE SCALE GENOMIC DNA]</scope>
    <source>
        <strain evidence="5 6">WH131</strain>
    </source>
</reference>
<organism evidence="5 6">
    <name type="scientific">Erythrobacter ani</name>
    <dbReference type="NCBI Taxonomy" id="2827235"/>
    <lineage>
        <taxon>Bacteria</taxon>
        <taxon>Pseudomonadati</taxon>
        <taxon>Pseudomonadota</taxon>
        <taxon>Alphaproteobacteria</taxon>
        <taxon>Sphingomonadales</taxon>
        <taxon>Erythrobacteraceae</taxon>
        <taxon>Erythrobacter/Porphyrobacter group</taxon>
        <taxon>Erythrobacter</taxon>
    </lineage>
</organism>
<evidence type="ECO:0000256" key="1">
    <source>
        <dbReference type="ARBA" id="ARBA00023015"/>
    </source>
</evidence>
<dbReference type="PANTHER" id="PTHR44688:SF16">
    <property type="entry name" value="DNA-BINDING TRANSCRIPTIONAL ACTIVATOR DEVR_DOSR"/>
    <property type="match status" value="1"/>
</dbReference>